<evidence type="ECO:0000313" key="4">
    <source>
        <dbReference type="Proteomes" id="UP000623307"/>
    </source>
</evidence>
<feature type="region of interest" description="Disordered" evidence="1">
    <location>
        <begin position="204"/>
        <end position="230"/>
    </location>
</feature>
<gene>
    <name evidence="3" type="ORF">CO2235_MP10213</name>
    <name evidence="2" type="ORF">JTE92_02065</name>
</gene>
<dbReference type="Proteomes" id="UP000256862">
    <property type="component" value="Plasmid CO2235_mp"/>
</dbReference>
<dbReference type="RefSeq" id="WP_063239525.1">
    <property type="nucleotide sequence ID" value="NZ_CP069809.1"/>
</dbReference>
<accession>A0A375GH88</accession>
<evidence type="ECO:0000256" key="1">
    <source>
        <dbReference type="SAM" id="MobiDB-lite"/>
    </source>
</evidence>
<dbReference type="GeneID" id="303488280"/>
<proteinExistence type="predicted"/>
<name>A0A375GH88_9BURK</name>
<dbReference type="InterPro" id="IPR021549">
    <property type="entry name" value="DUF2894"/>
</dbReference>
<dbReference type="OrthoDB" id="6025757at2"/>
<dbReference type="Proteomes" id="UP000623307">
    <property type="component" value="Chromosome 1"/>
</dbReference>
<sequence>MAEDVAASARAQLDAWRDSDAAGVDPVRFRLIEALARRSASHDGAVRQMLDARLAALVDSYREAIAQDAAGREAAAATAQDATAEAAGMLAGLVSYIKANTRAAGIDSAPGASAPRASAPVRAVRPEPAPELVDYFRDTWSRVSVSRQLRQSQAQLPGNAGPLNSDHLVHRALTLMHELSPGYLEQFFSYVEAMAWLEQLHRGGAPAENEAVRATSAKKTTRSKPRKAAS</sequence>
<reference evidence="2 4" key="2">
    <citation type="submission" date="2021-02" db="EMBL/GenBank/DDBJ databases">
        <title>Complete Genome Sequence of Cupriavidus oxalaticus Strain Ox1, a Soil Oxalate-Degrading Species.</title>
        <authorList>
            <person name="Palmieri F."/>
            <person name="Udriet P."/>
            <person name="Deuasquier M."/>
            <person name="Beaudoing E."/>
            <person name="Johnson S.L."/>
            <person name="Davenport K.W."/>
            <person name="Chain P.S."/>
            <person name="Bindschedler S."/>
            <person name="Junier P."/>
        </authorList>
    </citation>
    <scope>NUCLEOTIDE SEQUENCE [LARGE SCALE GENOMIC DNA]</scope>
    <source>
        <strain evidence="2 4">Ox1</strain>
    </source>
</reference>
<protein>
    <submittedName>
        <fullName evidence="2">DUF2894 domain-containing protein</fullName>
    </submittedName>
</protein>
<dbReference type="Pfam" id="PF11445">
    <property type="entry name" value="DUF2894"/>
    <property type="match status" value="1"/>
</dbReference>
<keyword evidence="4" id="KW-1185">Reference proteome</keyword>
<evidence type="ECO:0000313" key="3">
    <source>
        <dbReference type="EMBL" id="SPC17857.1"/>
    </source>
</evidence>
<evidence type="ECO:0000313" key="2">
    <source>
        <dbReference type="EMBL" id="QRQ91742.1"/>
    </source>
</evidence>
<organism evidence="3">
    <name type="scientific">Cupriavidus oxalaticus</name>
    <dbReference type="NCBI Taxonomy" id="96344"/>
    <lineage>
        <taxon>Bacteria</taxon>
        <taxon>Pseudomonadati</taxon>
        <taxon>Pseudomonadota</taxon>
        <taxon>Betaproteobacteria</taxon>
        <taxon>Burkholderiales</taxon>
        <taxon>Burkholderiaceae</taxon>
        <taxon>Cupriavidus</taxon>
    </lineage>
</organism>
<dbReference type="EMBL" id="OGUS01000132">
    <property type="protein sequence ID" value="SPC17857.1"/>
    <property type="molecule type" value="Genomic_DNA"/>
</dbReference>
<reference evidence="3" key="1">
    <citation type="submission" date="2018-01" db="EMBL/GenBank/DDBJ databases">
        <authorList>
            <person name="Clerissi C."/>
        </authorList>
    </citation>
    <scope>NUCLEOTIDE SEQUENCE</scope>
    <source>
        <strain evidence="3">Cupriavidus oxalaticus LMG 2235</strain>
    </source>
</reference>
<feature type="compositionally biased region" description="Basic residues" evidence="1">
    <location>
        <begin position="219"/>
        <end position="230"/>
    </location>
</feature>
<dbReference type="EMBL" id="CP069811">
    <property type="protein sequence ID" value="QRQ91742.1"/>
    <property type="molecule type" value="Genomic_DNA"/>
</dbReference>
<dbReference type="AlphaFoldDB" id="A0A375GH88"/>